<keyword evidence="12" id="KW-1185">Reference proteome</keyword>
<dbReference type="Proteomes" id="UP001152759">
    <property type="component" value="Chromosome 1"/>
</dbReference>
<comment type="similarity">
    <text evidence="2">Belongs to the chordin family.</text>
</comment>
<evidence type="ECO:0000256" key="7">
    <source>
        <dbReference type="PROSITE-ProRule" id="PRU00230"/>
    </source>
</evidence>
<feature type="domain" description="CHRD" evidence="10">
    <location>
        <begin position="130"/>
        <end position="257"/>
    </location>
</feature>
<dbReference type="GO" id="GO:0036122">
    <property type="term" value="F:BMP binding"/>
    <property type="evidence" value="ECO:0007669"/>
    <property type="project" value="TreeGrafter"/>
</dbReference>
<dbReference type="GO" id="GO:0009953">
    <property type="term" value="P:dorsal/ventral pattern formation"/>
    <property type="evidence" value="ECO:0007669"/>
    <property type="project" value="TreeGrafter"/>
</dbReference>
<dbReference type="SMART" id="SM00214">
    <property type="entry name" value="VWC"/>
    <property type="match status" value="4"/>
</dbReference>
<dbReference type="AlphaFoldDB" id="A0A9N9ZZU7"/>
<name>A0A9N9ZZU7_BEMTA</name>
<organism evidence="11 12">
    <name type="scientific">Bemisia tabaci</name>
    <name type="common">Sweetpotato whitefly</name>
    <name type="synonym">Aleurodes tabaci</name>
    <dbReference type="NCBI Taxonomy" id="7038"/>
    <lineage>
        <taxon>Eukaryota</taxon>
        <taxon>Metazoa</taxon>
        <taxon>Ecdysozoa</taxon>
        <taxon>Arthropoda</taxon>
        <taxon>Hexapoda</taxon>
        <taxon>Insecta</taxon>
        <taxon>Pterygota</taxon>
        <taxon>Neoptera</taxon>
        <taxon>Paraneoptera</taxon>
        <taxon>Hemiptera</taxon>
        <taxon>Sternorrhyncha</taxon>
        <taxon>Aleyrodoidea</taxon>
        <taxon>Aleyrodidae</taxon>
        <taxon>Aleyrodinae</taxon>
        <taxon>Bemisia</taxon>
    </lineage>
</organism>
<feature type="domain" description="VWFC" evidence="9">
    <location>
        <begin position="726"/>
        <end position="795"/>
    </location>
</feature>
<feature type="chain" id="PRO_5040468190" description="Chordin" evidence="8">
    <location>
        <begin position="17"/>
        <end position="892"/>
    </location>
</feature>
<feature type="signal peptide" evidence="8">
    <location>
        <begin position="1"/>
        <end position="16"/>
    </location>
</feature>
<keyword evidence="3 7" id="KW-0217">Developmental protein</keyword>
<dbReference type="PANTHER" id="PTHR46526">
    <property type="entry name" value="CHORDIN"/>
    <property type="match status" value="1"/>
</dbReference>
<dbReference type="KEGG" id="btab:109041315"/>
<dbReference type="PROSITE" id="PS50184">
    <property type="entry name" value="VWFC_2"/>
    <property type="match status" value="2"/>
</dbReference>
<dbReference type="SUPFAM" id="SSF57603">
    <property type="entry name" value="FnI-like domain"/>
    <property type="match status" value="3"/>
</dbReference>
<dbReference type="GO" id="GO:0005615">
    <property type="term" value="C:extracellular space"/>
    <property type="evidence" value="ECO:0007669"/>
    <property type="project" value="TreeGrafter"/>
</dbReference>
<feature type="domain" description="VWFC" evidence="9">
    <location>
        <begin position="654"/>
        <end position="713"/>
    </location>
</feature>
<dbReference type="GO" id="GO:0048731">
    <property type="term" value="P:system development"/>
    <property type="evidence" value="ECO:0007669"/>
    <property type="project" value="UniProtKB-ARBA"/>
</dbReference>
<evidence type="ECO:0000256" key="6">
    <source>
        <dbReference type="ARBA" id="ARBA00023180"/>
    </source>
</evidence>
<dbReference type="InterPro" id="IPR010895">
    <property type="entry name" value="CHRD"/>
</dbReference>
<dbReference type="Pfam" id="PF00093">
    <property type="entry name" value="VWC"/>
    <property type="match status" value="3"/>
</dbReference>
<evidence type="ECO:0000313" key="12">
    <source>
        <dbReference type="Proteomes" id="UP001152759"/>
    </source>
</evidence>
<gene>
    <name evidence="11" type="ORF">BEMITA_LOCUS775</name>
</gene>
<proteinExistence type="inferred from homology"/>
<protein>
    <recommendedName>
        <fullName evidence="13">Chordin</fullName>
    </recommendedName>
</protein>
<evidence type="ECO:0000256" key="2">
    <source>
        <dbReference type="ARBA" id="ARBA00007156"/>
    </source>
</evidence>
<evidence type="ECO:0008006" key="13">
    <source>
        <dbReference type="Google" id="ProtNLM"/>
    </source>
</evidence>
<evidence type="ECO:0000256" key="5">
    <source>
        <dbReference type="ARBA" id="ARBA00022737"/>
    </source>
</evidence>
<keyword evidence="4" id="KW-0964">Secreted</keyword>
<evidence type="ECO:0000259" key="10">
    <source>
        <dbReference type="PROSITE" id="PS50933"/>
    </source>
</evidence>
<dbReference type="InterPro" id="IPR001007">
    <property type="entry name" value="VWF_dom"/>
</dbReference>
<keyword evidence="5" id="KW-0677">Repeat</keyword>
<evidence type="ECO:0000313" key="11">
    <source>
        <dbReference type="EMBL" id="CAH0381090.1"/>
    </source>
</evidence>
<dbReference type="GO" id="GO:0030514">
    <property type="term" value="P:negative regulation of BMP signaling pathway"/>
    <property type="evidence" value="ECO:0007669"/>
    <property type="project" value="TreeGrafter"/>
</dbReference>
<dbReference type="Gene3D" id="2.10.70.10">
    <property type="entry name" value="Complement Module, domain 1"/>
    <property type="match status" value="1"/>
</dbReference>
<keyword evidence="8" id="KW-0732">Signal</keyword>
<reference evidence="11" key="1">
    <citation type="submission" date="2021-12" db="EMBL/GenBank/DDBJ databases">
        <authorList>
            <person name="King R."/>
        </authorList>
    </citation>
    <scope>NUCLEOTIDE SEQUENCE</scope>
</reference>
<dbReference type="PROSITE" id="PS01208">
    <property type="entry name" value="VWFC_1"/>
    <property type="match status" value="1"/>
</dbReference>
<dbReference type="PIRSF" id="PIRSF002496">
    <property type="entry name" value="Chordin"/>
    <property type="match status" value="1"/>
</dbReference>
<dbReference type="EMBL" id="OU963862">
    <property type="protein sequence ID" value="CAH0381090.1"/>
    <property type="molecule type" value="Genomic_DNA"/>
</dbReference>
<evidence type="ECO:0000259" key="9">
    <source>
        <dbReference type="PROSITE" id="PS50184"/>
    </source>
</evidence>
<comment type="subcellular location">
    <subcellularLocation>
        <location evidence="1">Secreted</location>
    </subcellularLocation>
</comment>
<sequence length="892" mass="98928">MIYLCVLMSIFAQVLAKEVPLKSHEKRIDKYEGSECLFGEEFKELGSSWHPDLGPLIGVKYCIKCECVPVRKKNKIVGKVTCRNLELECPKVTCAEPVQLPKTCCKLCPEDLDDPNFQSAEPMNDFDATTKDYFVTLLSSDSSHQFNRGQSLLSVKGKQSNVATGRFVFYQRNLHYSFYSTSQPHRIQFTDSVGNILEEKAISVSSEYQNITNKVCGVWRRVSHDYQKMLQQEKILVSLLWDQNSDALTGQLVRMNSMSEELFSALLENDDLSMGHGAGTALISLQQNSATLHIVLLFSGIFSPQDVSNVNVSVKIENPLNNHVHTNKILLVKKPSNELNQLEFNAVLPPPLLNALVDKRISLSVLSRHSHVRVSGKIQQSAVCEIYQTILSTDPASNAMSNASGLSWIFMDQGNKLHYHIQVNSAENVTAVSLISMQKQVTVRNLRPSLKAGWINGTLSKLSPLQLNMLRKGELGIIIEGPSKESIVQGTLQGRLVAEMVGVSGPTLLIKGNATNEPANLTGLVWAGFDLECTLLYEVTLGGLNLSNRSLQLHMEDVPVLVDGAPVKSRLLKEFTGSSVGGVSVSLTDEEMAIISAHLVSFVIFDVNLDAAPLRTPWNHLPVPESCLPQSSNTLSLLNFASDDAQSNDIEGYDKCYHGNKFYEEGSQWESSLEPCKMCHCQKSHVECTPYVCPPVTCQHPVKRPGECCPTCLRSFHKQALAIASRRCVLGNQMYLPGSSWYPYLPPNGFDTCAVCTCNAISLEVRCPRLKCPPLNCEEKMAIRPSKTACCKVCPLSKPQSESPEELAMMHDEAREEHDKEAEIIAEGGCKDPLGKLYKNGEQWHPQVFKQGAFKCVICQCKDSKVKCARKKCTASMCEDECCQFSCQKVKR</sequence>
<dbReference type="InterPro" id="IPR016353">
    <property type="entry name" value="Chordin"/>
</dbReference>
<keyword evidence="6" id="KW-0325">Glycoprotein</keyword>
<feature type="domain" description="CHRD" evidence="10">
    <location>
        <begin position="259"/>
        <end position="383"/>
    </location>
</feature>
<dbReference type="Gene3D" id="6.20.200.20">
    <property type="match status" value="1"/>
</dbReference>
<dbReference type="InterPro" id="IPR052278">
    <property type="entry name" value="Chordin-like_regulators"/>
</dbReference>
<evidence type="ECO:0000256" key="3">
    <source>
        <dbReference type="ARBA" id="ARBA00022473"/>
    </source>
</evidence>
<dbReference type="PROSITE" id="PS50933">
    <property type="entry name" value="CHRD"/>
    <property type="match status" value="2"/>
</dbReference>
<accession>A0A9N9ZZU7</accession>
<evidence type="ECO:0000256" key="8">
    <source>
        <dbReference type="SAM" id="SignalP"/>
    </source>
</evidence>
<evidence type="ECO:0000256" key="1">
    <source>
        <dbReference type="ARBA" id="ARBA00004613"/>
    </source>
</evidence>
<evidence type="ECO:0000256" key="4">
    <source>
        <dbReference type="ARBA" id="ARBA00022525"/>
    </source>
</evidence>
<dbReference type="PANTHER" id="PTHR46526:SF1">
    <property type="entry name" value="CHORDIN"/>
    <property type="match status" value="1"/>
</dbReference>